<geneLocation type="plasmid" evidence="2 3">
    <name>pTURPA.01</name>
</geneLocation>
<sequence length="278" mass="28943">MGLKRLSQSLLISLAIFAGAAELRAHATPAAKVSPNLPIVQNRQPLQKKNFAQGFSAYLRHSARSLGGSFVSAVKTAQTDRALALKKAANPAKRAAHETKANLANKKQHFHGQIAQIKACANHEDLPRAESGARAVPSGYFTAGRLAQVQLWISIARAPDGLAWRLQALDLGASAPMGSAIASPRATHGEAEAVFLAECWSKGLAAVKAGEPMVRRPFGQSARGAMPDEPCAMATGATRTPQADPAGALAVSKAINPPIKSSKNATQAVSGRVIASLG</sequence>
<evidence type="ECO:0000313" key="3">
    <source>
        <dbReference type="Proteomes" id="UP000006048"/>
    </source>
</evidence>
<keyword evidence="3" id="KW-1185">Reference proteome</keyword>
<protein>
    <submittedName>
        <fullName evidence="2">Uncharacterized protein</fullName>
    </submittedName>
</protein>
<keyword evidence="2" id="KW-0614">Plasmid</keyword>
<evidence type="ECO:0000256" key="1">
    <source>
        <dbReference type="SAM" id="SignalP"/>
    </source>
</evidence>
<dbReference type="AlphaFoldDB" id="I4BC00"/>
<feature type="chain" id="PRO_5003686708" evidence="1">
    <location>
        <begin position="21"/>
        <end position="278"/>
    </location>
</feature>
<feature type="signal peptide" evidence="1">
    <location>
        <begin position="1"/>
        <end position="20"/>
    </location>
</feature>
<dbReference type="Proteomes" id="UP000006048">
    <property type="component" value="Plasmid pTURPA.01"/>
</dbReference>
<organism evidence="2 3">
    <name type="scientific">Turneriella parva (strain ATCC BAA-1111 / DSM 21527 / NCTC 11395 / H)</name>
    <name type="common">Leptospira parva</name>
    <dbReference type="NCBI Taxonomy" id="869212"/>
    <lineage>
        <taxon>Bacteria</taxon>
        <taxon>Pseudomonadati</taxon>
        <taxon>Spirochaetota</taxon>
        <taxon>Spirochaetia</taxon>
        <taxon>Leptospirales</taxon>
        <taxon>Leptospiraceae</taxon>
        <taxon>Turneriella</taxon>
    </lineage>
</organism>
<gene>
    <name evidence="2" type="ordered locus">Turpa_0005</name>
</gene>
<dbReference type="KEGG" id="tpx:Turpa_0005"/>
<dbReference type="HOGENOM" id="CLU_1000930_0_0_12"/>
<proteinExistence type="predicted"/>
<reference evidence="2 3" key="1">
    <citation type="submission" date="2012-06" db="EMBL/GenBank/DDBJ databases">
        <title>The complete plasmid of genome of Turneriella parva DSM 21527.</title>
        <authorList>
            <consortium name="US DOE Joint Genome Institute (JGI-PGF)"/>
            <person name="Lucas S."/>
            <person name="Han J."/>
            <person name="Lapidus A."/>
            <person name="Bruce D."/>
            <person name="Goodwin L."/>
            <person name="Pitluck S."/>
            <person name="Peters L."/>
            <person name="Kyrpides N."/>
            <person name="Mavromatis K."/>
            <person name="Ivanova N."/>
            <person name="Mikhailova N."/>
            <person name="Chertkov O."/>
            <person name="Detter J.C."/>
            <person name="Tapia R."/>
            <person name="Han C."/>
            <person name="Land M."/>
            <person name="Hauser L."/>
            <person name="Markowitz V."/>
            <person name="Cheng J.-F."/>
            <person name="Hugenholtz P."/>
            <person name="Woyke T."/>
            <person name="Wu D."/>
            <person name="Gronow S."/>
            <person name="Wellnitz S."/>
            <person name="Brambilla E."/>
            <person name="Klenk H.-P."/>
            <person name="Eisen J.A."/>
        </authorList>
    </citation>
    <scope>NUCLEOTIDE SEQUENCE [LARGE SCALE GENOMIC DNA]</scope>
    <source>
        <strain evidence="3">ATCC BAA-1111 / DSM 21527 / NCTC 11395 / H</strain>
        <plasmid evidence="3">Plasmid pTURPA.01</plasmid>
    </source>
</reference>
<evidence type="ECO:0000313" key="2">
    <source>
        <dbReference type="EMBL" id="AFM14807.1"/>
    </source>
</evidence>
<dbReference type="EMBL" id="CP002960">
    <property type="protein sequence ID" value="AFM14807.1"/>
    <property type="molecule type" value="Genomic_DNA"/>
</dbReference>
<keyword evidence="1" id="KW-0732">Signal</keyword>
<name>I4BC00_TURPD</name>
<accession>I4BC00</accession>